<dbReference type="Pfam" id="PF12728">
    <property type="entry name" value="HTH_17"/>
    <property type="match status" value="1"/>
</dbReference>
<dbReference type="RefSeq" id="WP_189003460.1">
    <property type="nucleotide sequence ID" value="NZ_BMPP01000001.1"/>
</dbReference>
<evidence type="ECO:0000313" key="4">
    <source>
        <dbReference type="Proteomes" id="UP000647587"/>
    </source>
</evidence>
<organism evidence="3 4">
    <name type="scientific">Deinococcus malanensis</name>
    <dbReference type="NCBI Taxonomy" id="1706855"/>
    <lineage>
        <taxon>Bacteria</taxon>
        <taxon>Thermotogati</taxon>
        <taxon>Deinococcota</taxon>
        <taxon>Deinococci</taxon>
        <taxon>Deinococcales</taxon>
        <taxon>Deinococcaceae</taxon>
        <taxon>Deinococcus</taxon>
    </lineage>
</organism>
<feature type="domain" description="Helix-turn-helix" evidence="2">
    <location>
        <begin position="7"/>
        <end position="59"/>
    </location>
</feature>
<dbReference type="NCBIfam" id="TIGR01764">
    <property type="entry name" value="excise"/>
    <property type="match status" value="1"/>
</dbReference>
<dbReference type="InterPro" id="IPR010093">
    <property type="entry name" value="SinI_DNA-bd"/>
</dbReference>
<evidence type="ECO:0000259" key="2">
    <source>
        <dbReference type="Pfam" id="PF12728"/>
    </source>
</evidence>
<dbReference type="Proteomes" id="UP000647587">
    <property type="component" value="Unassembled WGS sequence"/>
</dbReference>
<dbReference type="InterPro" id="IPR041657">
    <property type="entry name" value="HTH_17"/>
</dbReference>
<feature type="region of interest" description="Disordered" evidence="1">
    <location>
        <begin position="60"/>
        <end position="80"/>
    </location>
</feature>
<comment type="caution">
    <text evidence="3">The sequence shown here is derived from an EMBL/GenBank/DDBJ whole genome shotgun (WGS) entry which is preliminary data.</text>
</comment>
<accession>A0ABQ2EH86</accession>
<dbReference type="EMBL" id="BMPP01000001">
    <property type="protein sequence ID" value="GGK11287.1"/>
    <property type="molecule type" value="Genomic_DNA"/>
</dbReference>
<evidence type="ECO:0000313" key="3">
    <source>
        <dbReference type="EMBL" id="GGK11287.1"/>
    </source>
</evidence>
<sequence>MTRKAHTFDQAAEHLGVSRETIRQLVHAGELLCFTVTSHVDARSKRISDAELDRYIAKREDAERQKHGHLHPSTTAHNNA</sequence>
<evidence type="ECO:0000256" key="1">
    <source>
        <dbReference type="SAM" id="MobiDB-lite"/>
    </source>
</evidence>
<keyword evidence="4" id="KW-1185">Reference proteome</keyword>
<protein>
    <recommendedName>
        <fullName evidence="2">Helix-turn-helix domain-containing protein</fullName>
    </recommendedName>
</protein>
<proteinExistence type="predicted"/>
<gene>
    <name evidence="3" type="ORF">GCM10008955_00670</name>
</gene>
<name>A0ABQ2EH86_9DEIO</name>
<reference evidence="4" key="1">
    <citation type="journal article" date="2019" name="Int. J. Syst. Evol. Microbiol.">
        <title>The Global Catalogue of Microorganisms (GCM) 10K type strain sequencing project: providing services to taxonomists for standard genome sequencing and annotation.</title>
        <authorList>
            <consortium name="The Broad Institute Genomics Platform"/>
            <consortium name="The Broad Institute Genome Sequencing Center for Infectious Disease"/>
            <person name="Wu L."/>
            <person name="Ma J."/>
        </authorList>
    </citation>
    <scope>NUCLEOTIDE SEQUENCE [LARGE SCALE GENOMIC DNA]</scope>
    <source>
        <strain evidence="4">JCM 30331</strain>
    </source>
</reference>